<keyword evidence="10 11" id="KW-0030">Aminoacyl-tRNA synthetase</keyword>
<evidence type="ECO:0000313" key="14">
    <source>
        <dbReference type="EMBL" id="CAH3125049.1"/>
    </source>
</evidence>
<proteinExistence type="inferred from homology"/>
<dbReference type="CDD" id="cd00673">
    <property type="entry name" value="AlaRS_core"/>
    <property type="match status" value="1"/>
</dbReference>
<evidence type="ECO:0000256" key="5">
    <source>
        <dbReference type="ARBA" id="ARBA00022598"/>
    </source>
</evidence>
<accession>A0ABN8P182</accession>
<protein>
    <recommendedName>
        <fullName evidence="3">Alanine--tRNA ligase</fullName>
        <ecNumber evidence="2">6.1.1.7</ecNumber>
    </recommendedName>
</protein>
<feature type="binding site" evidence="11">
    <location>
        <position position="634"/>
    </location>
    <ligand>
        <name>Zn(2+)</name>
        <dbReference type="ChEBI" id="CHEBI:29105"/>
    </ligand>
</feature>
<dbReference type="EMBL" id="CALNXK010000040">
    <property type="protein sequence ID" value="CAH3125049.1"/>
    <property type="molecule type" value="Genomic_DNA"/>
</dbReference>
<comment type="similarity">
    <text evidence="1">Belongs to the class-II aminoacyl-tRNA synthetase family. Alax-L subfamily.</text>
</comment>
<dbReference type="SUPFAM" id="SSF101353">
    <property type="entry name" value="Putative anticodon-binding domain of alanyl-tRNA synthetase (AlaRS)"/>
    <property type="match status" value="1"/>
</dbReference>
<comment type="caution">
    <text evidence="14">The sequence shown here is derived from an EMBL/GenBank/DDBJ whole genome shotgun (WGS) entry which is preliminary data.</text>
</comment>
<dbReference type="Proteomes" id="UP001159405">
    <property type="component" value="Unassembled WGS sequence"/>
</dbReference>
<dbReference type="InterPro" id="IPR003156">
    <property type="entry name" value="DHHA1_dom"/>
</dbReference>
<organism evidence="14 15">
    <name type="scientific">Porites lobata</name>
    <dbReference type="NCBI Taxonomy" id="104759"/>
    <lineage>
        <taxon>Eukaryota</taxon>
        <taxon>Metazoa</taxon>
        <taxon>Cnidaria</taxon>
        <taxon>Anthozoa</taxon>
        <taxon>Hexacorallia</taxon>
        <taxon>Scleractinia</taxon>
        <taxon>Fungiina</taxon>
        <taxon>Poritidae</taxon>
        <taxon>Porites</taxon>
    </lineage>
</organism>
<dbReference type="Pfam" id="PF02272">
    <property type="entry name" value="DHHA1"/>
    <property type="match status" value="1"/>
</dbReference>
<dbReference type="InterPro" id="IPR023033">
    <property type="entry name" value="Ala_tRNA_ligase_euk/bac"/>
</dbReference>
<evidence type="ECO:0000256" key="2">
    <source>
        <dbReference type="ARBA" id="ARBA00013168"/>
    </source>
</evidence>
<evidence type="ECO:0000256" key="3">
    <source>
        <dbReference type="ARBA" id="ARBA00017959"/>
    </source>
</evidence>
<evidence type="ECO:0000259" key="13">
    <source>
        <dbReference type="PROSITE" id="PS50860"/>
    </source>
</evidence>
<evidence type="ECO:0000256" key="4">
    <source>
        <dbReference type="ARBA" id="ARBA00022555"/>
    </source>
</evidence>
<keyword evidence="11" id="KW-0862">Zinc</keyword>
<reference evidence="14 15" key="1">
    <citation type="submission" date="2022-05" db="EMBL/GenBank/DDBJ databases">
        <authorList>
            <consortium name="Genoscope - CEA"/>
            <person name="William W."/>
        </authorList>
    </citation>
    <scope>NUCLEOTIDE SEQUENCE [LARGE SCALE GENOMIC DNA]</scope>
</reference>
<dbReference type="Gene3D" id="3.10.310.40">
    <property type="match status" value="1"/>
</dbReference>
<dbReference type="PRINTS" id="PR00980">
    <property type="entry name" value="TRNASYNTHALA"/>
</dbReference>
<feature type="binding site" evidence="11">
    <location>
        <position position="754"/>
    </location>
    <ligand>
        <name>Zn(2+)</name>
        <dbReference type="ChEBI" id="CHEBI:29105"/>
    </ligand>
</feature>
<dbReference type="InterPro" id="IPR009000">
    <property type="entry name" value="Transl_B-barrel_sf"/>
</dbReference>
<feature type="binding site" evidence="11">
    <location>
        <position position="750"/>
    </location>
    <ligand>
        <name>Zn(2+)</name>
        <dbReference type="ChEBI" id="CHEBI:29105"/>
    </ligand>
</feature>
<gene>
    <name evidence="14" type="ORF">PLOB_00031573</name>
</gene>
<dbReference type="Pfam" id="PF01411">
    <property type="entry name" value="tRNA-synt_2c"/>
    <property type="match status" value="1"/>
</dbReference>
<keyword evidence="6 11" id="KW-0547">Nucleotide-binding</keyword>
<evidence type="ECO:0000256" key="8">
    <source>
        <dbReference type="ARBA" id="ARBA00022884"/>
    </source>
</evidence>
<dbReference type="Gene3D" id="3.30.930.10">
    <property type="entry name" value="Bira Bifunctional Protein, Domain 2"/>
    <property type="match status" value="1"/>
</dbReference>
<dbReference type="SUPFAM" id="SSF55186">
    <property type="entry name" value="ThrRS/AlaRS common domain"/>
    <property type="match status" value="1"/>
</dbReference>
<dbReference type="PANTHER" id="PTHR11777">
    <property type="entry name" value="ALANYL-TRNA SYNTHETASE"/>
    <property type="match status" value="1"/>
</dbReference>
<dbReference type="InterPro" id="IPR018163">
    <property type="entry name" value="Thr/Ala-tRNA-synth_IIc_edit"/>
</dbReference>
<dbReference type="InterPro" id="IPR050058">
    <property type="entry name" value="Ala-tRNA_ligase"/>
</dbReference>
<comment type="function">
    <text evidence="11">Catalyzes the attachment of alanine to tRNA(Ala) in a two-step reaction: alanine is first activated by ATP to form Ala-AMP and then transferred to the acceptor end of tRNA(Ala). Also edits incorrectly charged tRNA(Ala) via its editing domain.</text>
</comment>
<dbReference type="HAMAP" id="MF_00036_B">
    <property type="entry name" value="Ala_tRNA_synth_B"/>
    <property type="match status" value="1"/>
</dbReference>
<evidence type="ECO:0000256" key="9">
    <source>
        <dbReference type="ARBA" id="ARBA00022917"/>
    </source>
</evidence>
<feature type="binding site" evidence="11">
    <location>
        <position position="638"/>
    </location>
    <ligand>
        <name>Zn(2+)</name>
        <dbReference type="ChEBI" id="CHEBI:29105"/>
    </ligand>
</feature>
<evidence type="ECO:0000256" key="10">
    <source>
        <dbReference type="ARBA" id="ARBA00023146"/>
    </source>
</evidence>
<dbReference type="InterPro" id="IPR045864">
    <property type="entry name" value="aa-tRNA-synth_II/BPL/LPL"/>
</dbReference>
<dbReference type="PROSITE" id="PS50860">
    <property type="entry name" value="AA_TRNA_LIGASE_II_ALA"/>
    <property type="match status" value="1"/>
</dbReference>
<name>A0ABN8P182_9CNID</name>
<comment type="catalytic activity">
    <reaction evidence="11">
        <text>tRNA(Ala) + L-alanine + ATP = L-alanyl-tRNA(Ala) + AMP + diphosphate</text>
        <dbReference type="Rhea" id="RHEA:12540"/>
        <dbReference type="Rhea" id="RHEA-COMP:9657"/>
        <dbReference type="Rhea" id="RHEA-COMP:9923"/>
        <dbReference type="ChEBI" id="CHEBI:30616"/>
        <dbReference type="ChEBI" id="CHEBI:33019"/>
        <dbReference type="ChEBI" id="CHEBI:57972"/>
        <dbReference type="ChEBI" id="CHEBI:78442"/>
        <dbReference type="ChEBI" id="CHEBI:78497"/>
        <dbReference type="ChEBI" id="CHEBI:456215"/>
        <dbReference type="EC" id="6.1.1.7"/>
    </reaction>
</comment>
<dbReference type="InterPro" id="IPR002318">
    <property type="entry name" value="Ala-tRNA-lgiase_IIc"/>
</dbReference>
<evidence type="ECO:0000256" key="11">
    <source>
        <dbReference type="HAMAP-Rule" id="MF_03133"/>
    </source>
</evidence>
<dbReference type="PANTHER" id="PTHR11777:SF9">
    <property type="entry name" value="ALANINE--TRNA LIGASE, CYTOPLASMIC"/>
    <property type="match status" value="1"/>
</dbReference>
<evidence type="ECO:0000256" key="7">
    <source>
        <dbReference type="ARBA" id="ARBA00022840"/>
    </source>
</evidence>
<keyword evidence="4 11" id="KW-0820">tRNA-binding</keyword>
<keyword evidence="5 11" id="KW-0436">Ligase</keyword>
<keyword evidence="11" id="KW-0479">Metal-binding</keyword>
<comment type="cofactor">
    <cofactor evidence="11">
        <name>Zn(2+)</name>
        <dbReference type="ChEBI" id="CHEBI:29105"/>
    </cofactor>
    <text evidence="11">Binds 1 zinc ion per subunit.</text>
</comment>
<keyword evidence="15" id="KW-1185">Reference proteome</keyword>
<dbReference type="InterPro" id="IPR018164">
    <property type="entry name" value="Ala-tRNA-synth_IIc_N"/>
</dbReference>
<feature type="coiled-coil region" evidence="12">
    <location>
        <begin position="787"/>
        <end position="814"/>
    </location>
</feature>
<sequence length="994" mass="110969">MILNRYFGANRFISSLNSIVFRRLSKSSSRSLSTMDPNLSAKDLRQMFVDFFVEKYAHTFVPSSSTIPHEDPTLLFANAGMNQYKSIFLGTVDPNSDFSKLKRAANSQKCIRAGGKHNDLDDVGKDVYHHTFFEMLGNWSFGDYFKKEAIEWAWELLTVKYGMPKDRLYVTYFGGEEGLESDEETRQFWLNMGLPPERVLPFGMKDNFWEMGETGPCGPCSEIHFDRIGGRDAASLVNMDDPTVLEVWNLVFIQFNRETDGSLKSLPSKHVDTGMGLERLTSITQGKMSNYDTDLFQPFFETIHKATGVRPYQGFVGPEDKDGIDMAYRVVADHIRTLTMAITDGGKPDNTGRGITVRILRRCVRYATEKLNCPPGFVATLVSVAVDTLGEFFPEVTKDPQQVMDVINEEETQFLKTLARGRKLFDRTVSKLTDQVIPGDVAWRLYDTYGFPVDLTQLMAEERGLTVDMGMYEECKKTAQEIARGKGSGNDDAITLDVHAINKLQKEFNLYPTDESPKYKYTSDAQGNYVFEPVVGTVKAIIYEKEFVNEVTSGSHCGVVMDRTCFYAEQGGQIYDQGFMTKEGDEEVEFSVTNVQIHGGYVLHVGAIEGTLRVGDQMKCQIDEQRRRVTMNNHTATHVLNFSLRKELGEADQRGSLVAPDKLRFDFTAKGAMTTEQIKNTELTSQDIVSRNMPVFAKEVPLALAKDIQGLRAIFEEVYPDPVRVLSIGSSFDDLQEDPQAGYKYSVEFCGGTHLQRSGHMQSFVLVSEEAISKGIRRIVALTGPEALKAEKKCHLLEEQVEKIQNLVQENMKNGSLNIKGTSQEIARLTEDLSAAVISAWRKDEMRAKLKAVKKLVDDADRAKKNAMMQQAVDKAKAMIAEDSNRSFVVDVFDAGSNQKVLDAALKQFKSLAPKTAALLFSVDEDNGKIICLAQVPKEVIQQGLKADEWVKSVSELLGGKCGGKDLSAQGSGPNVGCLEKAVETATQFAKQKL</sequence>
<dbReference type="SMART" id="SM00863">
    <property type="entry name" value="tRNA_SAD"/>
    <property type="match status" value="1"/>
</dbReference>
<comment type="subunit">
    <text evidence="11">Monomer.</text>
</comment>
<dbReference type="Gene3D" id="2.40.30.130">
    <property type="match status" value="1"/>
</dbReference>
<keyword evidence="12" id="KW-0175">Coiled coil</keyword>
<dbReference type="NCBIfam" id="TIGR00344">
    <property type="entry name" value="alaS"/>
    <property type="match status" value="1"/>
</dbReference>
<dbReference type="InterPro" id="IPR018162">
    <property type="entry name" value="Ala-tRNA-ligase_IIc_anticod-bd"/>
</dbReference>
<evidence type="ECO:0000313" key="15">
    <source>
        <dbReference type="Proteomes" id="UP001159405"/>
    </source>
</evidence>
<dbReference type="InterPro" id="IPR018165">
    <property type="entry name" value="Ala-tRNA-synth_IIc_core"/>
</dbReference>
<evidence type="ECO:0000256" key="12">
    <source>
        <dbReference type="SAM" id="Coils"/>
    </source>
</evidence>
<comment type="domain">
    <text evidence="11">Consists of three domains; the N-terminal catalytic domain, the editing domain and the C-terminal C-Ala domain. The editing domain removes incorrectly charged amino acids, while the C-Ala domain, along with tRNA(Ala), serves as a bridge to cooperatively bring together the editing and aminoacylation centers thus stimulating deacylation of misacylated tRNAs.</text>
</comment>
<keyword evidence="9 11" id="KW-0648">Protein biosynthesis</keyword>
<dbReference type="SUPFAM" id="SSF55681">
    <property type="entry name" value="Class II aaRS and biotin synthetases"/>
    <property type="match status" value="1"/>
</dbReference>
<dbReference type="EC" id="6.1.1.7" evidence="2"/>
<evidence type="ECO:0000256" key="1">
    <source>
        <dbReference type="ARBA" id="ARBA00008429"/>
    </source>
</evidence>
<dbReference type="SUPFAM" id="SSF50447">
    <property type="entry name" value="Translation proteins"/>
    <property type="match status" value="1"/>
</dbReference>
<dbReference type="Gene3D" id="3.30.980.10">
    <property type="entry name" value="Threonyl-trna Synthetase, Chain A, domain 2"/>
    <property type="match status" value="1"/>
</dbReference>
<keyword evidence="7 11" id="KW-0067">ATP-binding</keyword>
<evidence type="ECO:0000256" key="6">
    <source>
        <dbReference type="ARBA" id="ARBA00022741"/>
    </source>
</evidence>
<dbReference type="InterPro" id="IPR012947">
    <property type="entry name" value="tRNA_SAD"/>
</dbReference>
<keyword evidence="8 11" id="KW-0694">RNA-binding</keyword>
<dbReference type="Pfam" id="PF07973">
    <property type="entry name" value="tRNA_SAD"/>
    <property type="match status" value="1"/>
</dbReference>
<feature type="domain" description="Alanyl-transfer RNA synthetases family profile" evidence="13">
    <location>
        <begin position="39"/>
        <end position="793"/>
    </location>
</feature>